<organism evidence="2 3">
    <name type="scientific">Postia placenta MAD-698-R-SB12</name>
    <dbReference type="NCBI Taxonomy" id="670580"/>
    <lineage>
        <taxon>Eukaryota</taxon>
        <taxon>Fungi</taxon>
        <taxon>Dikarya</taxon>
        <taxon>Basidiomycota</taxon>
        <taxon>Agaricomycotina</taxon>
        <taxon>Agaricomycetes</taxon>
        <taxon>Polyporales</taxon>
        <taxon>Adustoporiaceae</taxon>
        <taxon>Rhodonia</taxon>
    </lineage>
</organism>
<evidence type="ECO:0000313" key="3">
    <source>
        <dbReference type="Proteomes" id="UP000194127"/>
    </source>
</evidence>
<feature type="region of interest" description="Disordered" evidence="1">
    <location>
        <begin position="102"/>
        <end position="132"/>
    </location>
</feature>
<gene>
    <name evidence="2" type="ORF">POSPLADRAFT_1060572</name>
</gene>
<reference evidence="2 3" key="1">
    <citation type="submission" date="2017-04" db="EMBL/GenBank/DDBJ databases">
        <title>Genome Sequence of the Model Brown-Rot Fungus Postia placenta SB12.</title>
        <authorList>
            <consortium name="DOE Joint Genome Institute"/>
            <person name="Gaskell J."/>
            <person name="Kersten P."/>
            <person name="Larrondo L.F."/>
            <person name="Canessa P."/>
            <person name="Martinez D."/>
            <person name="Hibbett D."/>
            <person name="Schmoll M."/>
            <person name="Kubicek C.P."/>
            <person name="Martinez A.T."/>
            <person name="Yadav J."/>
            <person name="Master E."/>
            <person name="Magnuson J.K."/>
            <person name="James T."/>
            <person name="Yaver D."/>
            <person name="Berka R."/>
            <person name="Labutti K."/>
            <person name="Lipzen A."/>
            <person name="Aerts A."/>
            <person name="Barry K."/>
            <person name="Henrissat B."/>
            <person name="Blanchette R."/>
            <person name="Grigoriev I."/>
            <person name="Cullen D."/>
        </authorList>
    </citation>
    <scope>NUCLEOTIDE SEQUENCE [LARGE SCALE GENOMIC DNA]</scope>
    <source>
        <strain evidence="2 3">MAD-698-R-SB12</strain>
    </source>
</reference>
<dbReference type="Proteomes" id="UP000194127">
    <property type="component" value="Unassembled WGS sequence"/>
</dbReference>
<accession>A0A1X6MQL4</accession>
<keyword evidence="3" id="KW-1185">Reference proteome</keyword>
<feature type="compositionally biased region" description="Basic residues" evidence="1">
    <location>
        <begin position="74"/>
        <end position="88"/>
    </location>
</feature>
<dbReference type="GeneID" id="36326230"/>
<feature type="region of interest" description="Disordered" evidence="1">
    <location>
        <begin position="36"/>
        <end position="88"/>
    </location>
</feature>
<evidence type="ECO:0000313" key="2">
    <source>
        <dbReference type="EMBL" id="OSX58681.1"/>
    </source>
</evidence>
<dbReference type="EMBL" id="KZ110604">
    <property type="protein sequence ID" value="OSX58681.1"/>
    <property type="molecule type" value="Genomic_DNA"/>
</dbReference>
<feature type="compositionally biased region" description="Low complexity" evidence="1">
    <location>
        <begin position="46"/>
        <end position="55"/>
    </location>
</feature>
<name>A0A1X6MQL4_9APHY</name>
<dbReference type="AlphaFoldDB" id="A0A1X6MQL4"/>
<protein>
    <submittedName>
        <fullName evidence="2">Uncharacterized protein</fullName>
    </submittedName>
</protein>
<sequence>MAGYPDSPRTPLDVCCAPSGDIRTLNVLRGLSTRVELPRKSAPRPVGVGRRSLSGGHRHRHQDGGRNGPGGRAPRARKGCRLPRRTPHRAGHPLVLVRASAPGEMAPVRTQPLRPQAGEGEGGEPADQGPGIRAVRRRHGEGASRARASLAPAPRRSAWLRSHAVAATGWSAAGASGLLWAGTQALPLDSEYGAWGEHVVIKGRVHGVGAATDAWAR</sequence>
<dbReference type="RefSeq" id="XP_024335475.1">
    <property type="nucleotide sequence ID" value="XM_024481280.1"/>
</dbReference>
<proteinExistence type="predicted"/>
<evidence type="ECO:0000256" key="1">
    <source>
        <dbReference type="SAM" id="MobiDB-lite"/>
    </source>
</evidence>